<gene>
    <name evidence="1" type="ORF">DXN04_06085</name>
</gene>
<dbReference type="RefSeq" id="WP_116852452.1">
    <property type="nucleotide sequence ID" value="NZ_QTJV01000002.1"/>
</dbReference>
<proteinExistence type="predicted"/>
<dbReference type="InterPro" id="IPR008257">
    <property type="entry name" value="Pept_M19"/>
</dbReference>
<sequence length="475" mass="54211">METPYIDLHCHPALKPYGKSFSVSPTRSNSPDPAKPNSLWYYDPPSLTDKLLNYIGGLTKFSQANATALAYGNVHIVCPSLYPLEKWFVNNKLGTGSVSDVINDFALGIGKERINFIQQITDYYSDLKDEYNFYRQLHNTVVKGQYRYVLVKNYTEIEYWQSRNDGITTICFLLTIEGLHVLNTGLETDPNPDEVLAHATELKNWEFKPFFVTFAHHFWNHLCGHAKSLSGLVADATDQSKGINTGFTDLGKQVLSILLDNTDNKRILIDIKHMSALARSEYIDYLKANNLKVPLIMSHAAANGLRSRTEPVVDILETGYKLLQEDINFYDEEILYLVQSDGIIGLQLDERRIASAATLHDTPHSLFRNKIMHYRSALLWNQVQHIAELLNAHGLFAWNNIAIGSDFDGIIDPLNAFWTEEEIPFLADYLERHAYNYMQGRGSTVLQTYNQISPHEIITRIFSDNALRFIKTYFI</sequence>
<dbReference type="GO" id="GO:0006508">
    <property type="term" value="P:proteolysis"/>
    <property type="evidence" value="ECO:0007669"/>
    <property type="project" value="InterPro"/>
</dbReference>
<dbReference type="InterPro" id="IPR032466">
    <property type="entry name" value="Metal_Hydrolase"/>
</dbReference>
<dbReference type="GO" id="GO:0070573">
    <property type="term" value="F:metallodipeptidase activity"/>
    <property type="evidence" value="ECO:0007669"/>
    <property type="project" value="InterPro"/>
</dbReference>
<dbReference type="SUPFAM" id="SSF51556">
    <property type="entry name" value="Metallo-dependent hydrolases"/>
    <property type="match status" value="1"/>
</dbReference>
<comment type="caution">
    <text evidence="1">The sequence shown here is derived from an EMBL/GenBank/DDBJ whole genome shotgun (WGS) entry which is preliminary data.</text>
</comment>
<dbReference type="Gene3D" id="3.20.20.140">
    <property type="entry name" value="Metal-dependent hydrolases"/>
    <property type="match status" value="1"/>
</dbReference>
<organism evidence="1 2">
    <name type="scientific">Chitinophaga silvisoli</name>
    <dbReference type="NCBI Taxonomy" id="2291814"/>
    <lineage>
        <taxon>Bacteria</taxon>
        <taxon>Pseudomonadati</taxon>
        <taxon>Bacteroidota</taxon>
        <taxon>Chitinophagia</taxon>
        <taxon>Chitinophagales</taxon>
        <taxon>Chitinophagaceae</taxon>
        <taxon>Chitinophaga</taxon>
    </lineage>
</organism>
<evidence type="ECO:0000313" key="2">
    <source>
        <dbReference type="Proteomes" id="UP000261174"/>
    </source>
</evidence>
<keyword evidence="2" id="KW-1185">Reference proteome</keyword>
<name>A0A3E1P4P3_9BACT</name>
<dbReference type="Proteomes" id="UP000261174">
    <property type="component" value="Unassembled WGS sequence"/>
</dbReference>
<protein>
    <submittedName>
        <fullName evidence="1">Peptidase M19</fullName>
    </submittedName>
</protein>
<dbReference type="AlphaFoldDB" id="A0A3E1P4P3"/>
<dbReference type="Pfam" id="PF01244">
    <property type="entry name" value="Peptidase_M19"/>
    <property type="match status" value="1"/>
</dbReference>
<dbReference type="EMBL" id="QTJV01000002">
    <property type="protein sequence ID" value="RFM34968.1"/>
    <property type="molecule type" value="Genomic_DNA"/>
</dbReference>
<accession>A0A3E1P4P3</accession>
<evidence type="ECO:0000313" key="1">
    <source>
        <dbReference type="EMBL" id="RFM34968.1"/>
    </source>
</evidence>
<dbReference type="OrthoDB" id="611177at2"/>
<reference evidence="1 2" key="1">
    <citation type="submission" date="2018-08" db="EMBL/GenBank/DDBJ databases">
        <title>Chitinophaga sp. K20C18050901, a novel bacterium isolated from forest soil.</title>
        <authorList>
            <person name="Wang C."/>
        </authorList>
    </citation>
    <scope>NUCLEOTIDE SEQUENCE [LARGE SCALE GENOMIC DNA]</scope>
    <source>
        <strain evidence="1 2">K20C18050901</strain>
    </source>
</reference>